<name>A0A8H6Z9V1_9AGAR</name>
<dbReference type="OrthoDB" id="2562743at2759"/>
<evidence type="ECO:0000256" key="1">
    <source>
        <dbReference type="SAM" id="Coils"/>
    </source>
</evidence>
<keyword evidence="1" id="KW-0175">Coiled coil</keyword>
<evidence type="ECO:0000313" key="4">
    <source>
        <dbReference type="Proteomes" id="UP000623467"/>
    </source>
</evidence>
<evidence type="ECO:0000256" key="2">
    <source>
        <dbReference type="SAM" id="MobiDB-lite"/>
    </source>
</evidence>
<organism evidence="3 4">
    <name type="scientific">Mycena sanguinolenta</name>
    <dbReference type="NCBI Taxonomy" id="230812"/>
    <lineage>
        <taxon>Eukaryota</taxon>
        <taxon>Fungi</taxon>
        <taxon>Dikarya</taxon>
        <taxon>Basidiomycota</taxon>
        <taxon>Agaricomycotina</taxon>
        <taxon>Agaricomycetes</taxon>
        <taxon>Agaricomycetidae</taxon>
        <taxon>Agaricales</taxon>
        <taxon>Marasmiineae</taxon>
        <taxon>Mycenaceae</taxon>
        <taxon>Mycena</taxon>
    </lineage>
</organism>
<protein>
    <submittedName>
        <fullName evidence="3">Uncharacterized protein</fullName>
    </submittedName>
</protein>
<keyword evidence="4" id="KW-1185">Reference proteome</keyword>
<accession>A0A8H6Z9V1</accession>
<feature type="region of interest" description="Disordered" evidence="2">
    <location>
        <begin position="346"/>
        <end position="469"/>
    </location>
</feature>
<dbReference type="AlphaFoldDB" id="A0A8H6Z9V1"/>
<dbReference type="EMBL" id="JACAZH010000003">
    <property type="protein sequence ID" value="KAF7373619.1"/>
    <property type="molecule type" value="Genomic_DNA"/>
</dbReference>
<comment type="caution">
    <text evidence="3">The sequence shown here is derived from an EMBL/GenBank/DDBJ whole genome shotgun (WGS) entry which is preliminary data.</text>
</comment>
<dbReference type="PANTHER" id="PTHR21974:SF2">
    <property type="entry name" value="RE15880P"/>
    <property type="match status" value="1"/>
</dbReference>
<feature type="compositionally biased region" description="Pro residues" evidence="2">
    <location>
        <begin position="378"/>
        <end position="417"/>
    </location>
</feature>
<proteinExistence type="predicted"/>
<gene>
    <name evidence="3" type="ORF">MSAN_00572300</name>
</gene>
<reference evidence="3" key="1">
    <citation type="submission" date="2020-05" db="EMBL/GenBank/DDBJ databases">
        <title>Mycena genomes resolve the evolution of fungal bioluminescence.</title>
        <authorList>
            <person name="Tsai I.J."/>
        </authorList>
    </citation>
    <scope>NUCLEOTIDE SEQUENCE</scope>
    <source>
        <strain evidence="3">160909Yilan</strain>
    </source>
</reference>
<feature type="coiled-coil region" evidence="1">
    <location>
        <begin position="38"/>
        <end position="140"/>
    </location>
</feature>
<dbReference type="Proteomes" id="UP000623467">
    <property type="component" value="Unassembled WGS sequence"/>
</dbReference>
<dbReference type="PRINTS" id="PR01217">
    <property type="entry name" value="PRICHEXTENSN"/>
</dbReference>
<feature type="compositionally biased region" description="Low complexity" evidence="2">
    <location>
        <begin position="435"/>
        <end position="446"/>
    </location>
</feature>
<sequence>MNATEAVVQNADYHARLLAQISELDYVPPALEQQNSYIASLEKDSVTLARRITELEKKTKKERKEHESIRDSTARRFAAKITGRKEKFEAKASKEEREYIEALEQEMQHKQQQETLETMITEAKAVRADLQDKLASHNKLKADLAALYSRIFDGPTQAYLEDDVLEYQLQQVQGRYNEIQGYLNRESQAVSLLQSASSVMQECMRDMNQALSYSQWDIYGGGTMSDMMERNALSSAELRASQAQVFVQQARVASPQVQLIGNITIAHGSIISDVIFDNIFTDLAFHDKIKDSARNVEAVQFNLNRELNAARSRAGAIGADLNAAADALAQARGALDAFRRSVFDRLSGGGSGPPAYDPQSEAPVTMPRAPGDPASNYTPPPGPPPSSGSSYAPPPGPPPPSSSTSYAPPPGPPPPQIQQPETSSYSPPAGPPPGGSRAASPSAWGSRNPFAAAALKGESPAGGATPEKS</sequence>
<dbReference type="PANTHER" id="PTHR21974">
    <property type="entry name" value="RE15880P"/>
    <property type="match status" value="1"/>
</dbReference>
<evidence type="ECO:0000313" key="3">
    <source>
        <dbReference type="EMBL" id="KAF7373619.1"/>
    </source>
</evidence>